<dbReference type="EMBL" id="CP061525">
    <property type="protein sequence ID" value="QNV23252.1"/>
    <property type="molecule type" value="Genomic_DNA"/>
</dbReference>
<dbReference type="KEGG" id="abw:BL01_00040"/>
<protein>
    <submittedName>
        <fullName evidence="3">HicB family protein</fullName>
    </submittedName>
    <submittedName>
        <fullName evidence="5">Type II toxin-antitoxin system HicB family antitoxin</fullName>
    </submittedName>
</protein>
<evidence type="ECO:0000313" key="2">
    <source>
        <dbReference type="EMBL" id="KQE02809.1"/>
    </source>
</evidence>
<dbReference type="Proteomes" id="UP000252694">
    <property type="component" value="Unassembled WGS sequence"/>
</dbReference>
<proteinExistence type="predicted"/>
<organism evidence="2 7">
    <name type="scientific">Acinetobacter baumannii</name>
    <dbReference type="NCBI Taxonomy" id="470"/>
    <lineage>
        <taxon>Bacteria</taxon>
        <taxon>Pseudomonadati</taxon>
        <taxon>Pseudomonadota</taxon>
        <taxon>Gammaproteobacteria</taxon>
        <taxon>Moraxellales</taxon>
        <taxon>Moraxellaceae</taxon>
        <taxon>Acinetobacter</taxon>
        <taxon>Acinetobacter calcoaceticus/baumannii complex</taxon>
    </lineage>
</organism>
<reference evidence="2 7" key="1">
    <citation type="submission" date="2015-10" db="EMBL/GenBank/DDBJ databases">
        <title>The utility of whole genome sequencing in characterizing Acinetobacter epidemiology and analyzing hospital outbreaks.</title>
        <authorList>
            <person name="Ozer E.A."/>
            <person name="Fitzpatrick M.A."/>
            <person name="Hauser A.R."/>
        </authorList>
    </citation>
    <scope>NUCLEOTIDE SEQUENCE [LARGE SCALE GENOMIC DNA]</scope>
    <source>
        <strain evidence="2 7">ABBL072</strain>
    </source>
</reference>
<dbReference type="EMBL" id="NEPB01000013">
    <property type="protein sequence ID" value="PRN35362.1"/>
    <property type="molecule type" value="Genomic_DNA"/>
</dbReference>
<dbReference type="InterPro" id="IPR035069">
    <property type="entry name" value="TTHA1013/TTHA0281-like"/>
</dbReference>
<name>A0A059ZF28_ACIBA</name>
<evidence type="ECO:0000313" key="4">
    <source>
        <dbReference type="EMBL" id="PRN35362.1"/>
    </source>
</evidence>
<accession>A0A059ZF28</accession>
<gene>
    <name evidence="2" type="ORF">APD33_15480</name>
    <name evidence="4" type="ORF">B9W25_08560</name>
    <name evidence="3" type="ORF">FPK63_02685</name>
    <name evidence="5" type="ORF">FQZ18_07950</name>
    <name evidence="6" type="ORF">SAMEA104305318_02674</name>
</gene>
<sequence>MKNYTVAVKITESKSFFKKDIYEAALFDKPNINATGSSYDEVIRKVYEKTLEYFDFLSDQGLDIPEPTEINSVTFKKRDKDVFFHVITIDTSIYAEKTEKINVTIPISLTRKIDDFLKDKVHNSNLFSSRSDYITKSCQRYLPYANYLASLYNNEDLIIAHRYHESNTTRNCLNLLDYLKLPNCQEVILFATYRTPTDGFSRDDGPETNLPLMGAIAKVQLPGLNEIYIIFDGLFLTAQRKPRYNEVKDVLDTALETDKTSFIQLSVPFTSQLDPVEAVKILSEFPRQKLTKETRPTFFNLLSNLTEEQYVNF</sequence>
<evidence type="ECO:0000313" key="8">
    <source>
        <dbReference type="Proteomes" id="UP000237823"/>
    </source>
</evidence>
<dbReference type="EMBL" id="LLGC01000186">
    <property type="protein sequence ID" value="KQE02809.1"/>
    <property type="molecule type" value="Genomic_DNA"/>
</dbReference>
<evidence type="ECO:0000313" key="5">
    <source>
        <dbReference type="EMBL" id="QNV23252.1"/>
    </source>
</evidence>
<dbReference type="AlphaFoldDB" id="A0A059ZF28"/>
<feature type="domain" description="HicB-like antitoxin of toxin-antitoxin system" evidence="1">
    <location>
        <begin position="21"/>
        <end position="136"/>
    </location>
</feature>
<reference evidence="4 8" key="2">
    <citation type="submission" date="2017-04" db="EMBL/GenBank/DDBJ databases">
        <title>Comparison of Acinetobacter baumannii whole genome sequences from two major hospitals in Kuwait.</title>
        <authorList>
            <person name="Nasser K."/>
            <person name="Habibi N."/>
            <person name="Khan M.W."/>
            <person name="Purohit P."/>
            <person name="Al-Obaid I."/>
            <person name="Dhar R."/>
            <person name="Al-Fouzan W."/>
            <person name="Mustafa A.S."/>
        </authorList>
    </citation>
    <scope>NUCLEOTIDE SEQUENCE [LARGE SCALE GENOMIC DNA]</scope>
    <source>
        <strain evidence="4 8">KUFAR57</strain>
    </source>
</reference>
<dbReference type="InterPro" id="IPR031807">
    <property type="entry name" value="HicB-like"/>
</dbReference>
<dbReference type="Proteomes" id="UP000051449">
    <property type="component" value="Unassembled WGS sequence"/>
</dbReference>
<dbReference type="Pfam" id="PF15919">
    <property type="entry name" value="HicB_lk_antitox"/>
    <property type="match status" value="1"/>
</dbReference>
<evidence type="ECO:0000313" key="3">
    <source>
        <dbReference type="EMBL" id="MDR8430003.1"/>
    </source>
</evidence>
<evidence type="ECO:0000259" key="1">
    <source>
        <dbReference type="Pfam" id="PF15919"/>
    </source>
</evidence>
<evidence type="ECO:0000313" key="10">
    <source>
        <dbReference type="Proteomes" id="UP000516419"/>
    </source>
</evidence>
<dbReference type="Proteomes" id="UP000516419">
    <property type="component" value="Chromosome"/>
</dbReference>
<evidence type="ECO:0000313" key="6">
    <source>
        <dbReference type="EMBL" id="SST26139.1"/>
    </source>
</evidence>
<dbReference type="RefSeq" id="WP_000801068.1">
    <property type="nucleotide sequence ID" value="NZ_AP025531.1"/>
</dbReference>
<dbReference type="CDD" id="cd22231">
    <property type="entry name" value="RHH_NikR_HicB-like"/>
    <property type="match status" value="1"/>
</dbReference>
<evidence type="ECO:0000313" key="7">
    <source>
        <dbReference type="Proteomes" id="UP000051449"/>
    </source>
</evidence>
<evidence type="ECO:0000313" key="9">
    <source>
        <dbReference type="Proteomes" id="UP000252694"/>
    </source>
</evidence>
<dbReference type="EMBL" id="UFMQ01000013">
    <property type="protein sequence ID" value="SST26139.1"/>
    <property type="molecule type" value="Genomic_DNA"/>
</dbReference>
<reference evidence="5 10" key="5">
    <citation type="submission" date="2020-09" db="EMBL/GenBank/DDBJ databases">
        <title>Carbapenem-Resistant Acinetobacter baumannii devoid of typical resistance factors.</title>
        <authorList>
            <person name="Hoffmann M."/>
            <person name="Luo Y."/>
            <person name="Strain E."/>
            <person name="Rand H."/>
            <person name="Javkar K.G."/>
        </authorList>
    </citation>
    <scope>NUCLEOTIDE SEQUENCE [LARGE SCALE GENOMIC DNA]</scope>
    <source>
        <strain evidence="5 10">CFSAN093705</strain>
    </source>
</reference>
<dbReference type="EMBL" id="VMAF01000002">
    <property type="protein sequence ID" value="MDR8430003.1"/>
    <property type="molecule type" value="Genomic_DNA"/>
</dbReference>
<dbReference type="Proteomes" id="UP000237823">
    <property type="component" value="Unassembled WGS sequence"/>
</dbReference>
<reference evidence="6 9" key="3">
    <citation type="submission" date="2018-07" db="EMBL/GenBank/DDBJ databases">
        <authorList>
            <consortium name="Pathogen Informatics"/>
        </authorList>
    </citation>
    <scope>NUCLEOTIDE SEQUENCE [LARGE SCALE GENOMIC DNA]</scope>
    <source>
        <strain evidence="6 9">4300STDY7045823</strain>
    </source>
</reference>
<dbReference type="SUPFAM" id="SSF143100">
    <property type="entry name" value="TTHA1013/TTHA0281-like"/>
    <property type="match status" value="1"/>
</dbReference>
<reference evidence="3" key="4">
    <citation type="submission" date="2019-07" db="EMBL/GenBank/DDBJ databases">
        <title>Biological characteristics of mucoid Acinetobacter baumannii from a general hospital in China.</title>
        <authorList>
            <person name="Hua X."/>
            <person name="Yu Y."/>
        </authorList>
    </citation>
    <scope>NUCLEOTIDE SEQUENCE</scope>
    <source>
        <strain evidence="3">N8</strain>
    </source>
</reference>